<dbReference type="AlphaFoldDB" id="A2WT19"/>
<evidence type="ECO:0000313" key="2">
    <source>
        <dbReference type="EMBL" id="EAY75115.1"/>
    </source>
</evidence>
<gene>
    <name evidence="2" type="ORF">OsI_03010</name>
</gene>
<evidence type="ECO:0000313" key="3">
    <source>
        <dbReference type="Proteomes" id="UP000007015"/>
    </source>
</evidence>
<sequence length="70" mass="7759">MAIIGVTTMDFLVPRHRRQDREQRAPQHPHPIGHELPDGSVVWGKSSSFRVLPSAGQASLQRIVVFGDMG</sequence>
<keyword evidence="3" id="KW-1185">Reference proteome</keyword>
<organism evidence="2 3">
    <name type="scientific">Oryza sativa subsp. indica</name>
    <name type="common">Rice</name>
    <dbReference type="NCBI Taxonomy" id="39946"/>
    <lineage>
        <taxon>Eukaryota</taxon>
        <taxon>Viridiplantae</taxon>
        <taxon>Streptophyta</taxon>
        <taxon>Embryophyta</taxon>
        <taxon>Tracheophyta</taxon>
        <taxon>Spermatophyta</taxon>
        <taxon>Magnoliopsida</taxon>
        <taxon>Liliopsida</taxon>
        <taxon>Poales</taxon>
        <taxon>Poaceae</taxon>
        <taxon>BOP clade</taxon>
        <taxon>Oryzoideae</taxon>
        <taxon>Oryzeae</taxon>
        <taxon>Oryzinae</taxon>
        <taxon>Oryza</taxon>
        <taxon>Oryza sativa</taxon>
    </lineage>
</organism>
<reference evidence="2 3" key="1">
    <citation type="journal article" date="2005" name="PLoS Biol.">
        <title>The genomes of Oryza sativa: a history of duplications.</title>
        <authorList>
            <person name="Yu J."/>
            <person name="Wang J."/>
            <person name="Lin W."/>
            <person name="Li S."/>
            <person name="Li H."/>
            <person name="Zhou J."/>
            <person name="Ni P."/>
            <person name="Dong W."/>
            <person name="Hu S."/>
            <person name="Zeng C."/>
            <person name="Zhang J."/>
            <person name="Zhang Y."/>
            <person name="Li R."/>
            <person name="Xu Z."/>
            <person name="Li S."/>
            <person name="Li X."/>
            <person name="Zheng H."/>
            <person name="Cong L."/>
            <person name="Lin L."/>
            <person name="Yin J."/>
            <person name="Geng J."/>
            <person name="Li G."/>
            <person name="Shi J."/>
            <person name="Liu J."/>
            <person name="Lv H."/>
            <person name="Li J."/>
            <person name="Wang J."/>
            <person name="Deng Y."/>
            <person name="Ran L."/>
            <person name="Shi X."/>
            <person name="Wang X."/>
            <person name="Wu Q."/>
            <person name="Li C."/>
            <person name="Ren X."/>
            <person name="Wang J."/>
            <person name="Wang X."/>
            <person name="Li D."/>
            <person name="Liu D."/>
            <person name="Zhang X."/>
            <person name="Ji Z."/>
            <person name="Zhao W."/>
            <person name="Sun Y."/>
            <person name="Zhang Z."/>
            <person name="Bao J."/>
            <person name="Han Y."/>
            <person name="Dong L."/>
            <person name="Ji J."/>
            <person name="Chen P."/>
            <person name="Wu S."/>
            <person name="Liu J."/>
            <person name="Xiao Y."/>
            <person name="Bu D."/>
            <person name="Tan J."/>
            <person name="Yang L."/>
            <person name="Ye C."/>
            <person name="Zhang J."/>
            <person name="Xu J."/>
            <person name="Zhou Y."/>
            <person name="Yu Y."/>
            <person name="Zhang B."/>
            <person name="Zhuang S."/>
            <person name="Wei H."/>
            <person name="Liu B."/>
            <person name="Lei M."/>
            <person name="Yu H."/>
            <person name="Li Y."/>
            <person name="Xu H."/>
            <person name="Wei S."/>
            <person name="He X."/>
            <person name="Fang L."/>
            <person name="Zhang Z."/>
            <person name="Zhang Y."/>
            <person name="Huang X."/>
            <person name="Su Z."/>
            <person name="Tong W."/>
            <person name="Li J."/>
            <person name="Tong Z."/>
            <person name="Li S."/>
            <person name="Ye J."/>
            <person name="Wang L."/>
            <person name="Fang L."/>
            <person name="Lei T."/>
            <person name="Chen C."/>
            <person name="Chen H."/>
            <person name="Xu Z."/>
            <person name="Li H."/>
            <person name="Huang H."/>
            <person name="Zhang F."/>
            <person name="Xu H."/>
            <person name="Li N."/>
            <person name="Zhao C."/>
            <person name="Li S."/>
            <person name="Dong L."/>
            <person name="Huang Y."/>
            <person name="Li L."/>
            <person name="Xi Y."/>
            <person name="Qi Q."/>
            <person name="Li W."/>
            <person name="Zhang B."/>
            <person name="Hu W."/>
            <person name="Zhang Y."/>
            <person name="Tian X."/>
            <person name="Jiao Y."/>
            <person name="Liang X."/>
            <person name="Jin J."/>
            <person name="Gao L."/>
            <person name="Zheng W."/>
            <person name="Hao B."/>
            <person name="Liu S."/>
            <person name="Wang W."/>
            <person name="Yuan L."/>
            <person name="Cao M."/>
            <person name="McDermott J."/>
            <person name="Samudrala R."/>
            <person name="Wang J."/>
            <person name="Wong G.K."/>
            <person name="Yang H."/>
        </authorList>
    </citation>
    <scope>NUCLEOTIDE SEQUENCE [LARGE SCALE GENOMIC DNA]</scope>
    <source>
        <strain evidence="3">cv. 93-11</strain>
    </source>
</reference>
<dbReference type="Gramene" id="BGIOSGA001143-TA">
    <property type="protein sequence ID" value="BGIOSGA001143-PA"/>
    <property type="gene ID" value="BGIOSGA001143"/>
</dbReference>
<dbReference type="EMBL" id="CM000126">
    <property type="protein sequence ID" value="EAY75115.1"/>
    <property type="molecule type" value="Genomic_DNA"/>
</dbReference>
<dbReference type="Proteomes" id="UP000007015">
    <property type="component" value="Chromosome 1"/>
</dbReference>
<name>A2WT19_ORYSI</name>
<proteinExistence type="predicted"/>
<dbReference type="HOGENOM" id="CLU_2762290_0_0_1"/>
<protein>
    <submittedName>
        <fullName evidence="2">Uncharacterized protein</fullName>
    </submittedName>
</protein>
<evidence type="ECO:0000256" key="1">
    <source>
        <dbReference type="SAM" id="MobiDB-lite"/>
    </source>
</evidence>
<dbReference type="STRING" id="39946.A2WT19"/>
<accession>A2WT19</accession>
<feature type="region of interest" description="Disordered" evidence="1">
    <location>
        <begin position="14"/>
        <end position="38"/>
    </location>
</feature>